<dbReference type="InterPro" id="IPR043069">
    <property type="entry name" value="Stc1_sf"/>
</dbReference>
<dbReference type="InterPro" id="IPR024630">
    <property type="entry name" value="Stc1"/>
</dbReference>
<organism evidence="3 4">
    <name type="scientific">Glomus cerebriforme</name>
    <dbReference type="NCBI Taxonomy" id="658196"/>
    <lineage>
        <taxon>Eukaryota</taxon>
        <taxon>Fungi</taxon>
        <taxon>Fungi incertae sedis</taxon>
        <taxon>Mucoromycota</taxon>
        <taxon>Glomeromycotina</taxon>
        <taxon>Glomeromycetes</taxon>
        <taxon>Glomerales</taxon>
        <taxon>Glomeraceae</taxon>
        <taxon>Glomus</taxon>
    </lineage>
</organism>
<name>A0A397TI14_9GLOM</name>
<comment type="caution">
    <text evidence="3">The sequence shown here is derived from an EMBL/GenBank/DDBJ whole genome shotgun (WGS) entry which is preliminary data.</text>
</comment>
<sequence>MSHSAKHANQQGSKPPKEIFCYGCNKNKPSHSFSKTQLTKYMSNIANEYAPHGRTLKKHHTMCKACTPQQNSTLTCMLCTRTKPLEKFAKAQRKNAEKARCLQCMKKREEDDIDDSEPDTEDSDGSYNETWDDVL</sequence>
<evidence type="ECO:0000259" key="2">
    <source>
        <dbReference type="Pfam" id="PF12898"/>
    </source>
</evidence>
<dbReference type="AlphaFoldDB" id="A0A397TI14"/>
<evidence type="ECO:0000313" key="3">
    <source>
        <dbReference type="EMBL" id="RIA96566.1"/>
    </source>
</evidence>
<feature type="domain" description="Stc1" evidence="2">
    <location>
        <begin position="21"/>
        <end position="105"/>
    </location>
</feature>
<feature type="region of interest" description="Disordered" evidence="1">
    <location>
        <begin position="108"/>
        <end position="135"/>
    </location>
</feature>
<dbReference type="OrthoDB" id="3514033at2759"/>
<feature type="compositionally biased region" description="Acidic residues" evidence="1">
    <location>
        <begin position="111"/>
        <end position="135"/>
    </location>
</feature>
<gene>
    <name evidence="3" type="ORF">C1645_754602</name>
</gene>
<proteinExistence type="predicted"/>
<dbReference type="Proteomes" id="UP000265703">
    <property type="component" value="Unassembled WGS sequence"/>
</dbReference>
<keyword evidence="4" id="KW-1185">Reference proteome</keyword>
<protein>
    <submittedName>
        <fullName evidence="3">Stc1 domain-containing protein</fullName>
    </submittedName>
</protein>
<dbReference type="Pfam" id="PF12898">
    <property type="entry name" value="Stc1"/>
    <property type="match status" value="1"/>
</dbReference>
<dbReference type="EMBL" id="QKYT01000043">
    <property type="protein sequence ID" value="RIA96566.1"/>
    <property type="molecule type" value="Genomic_DNA"/>
</dbReference>
<accession>A0A397TI14</accession>
<evidence type="ECO:0000256" key="1">
    <source>
        <dbReference type="SAM" id="MobiDB-lite"/>
    </source>
</evidence>
<reference evidence="3 4" key="1">
    <citation type="submission" date="2018-06" db="EMBL/GenBank/DDBJ databases">
        <title>Comparative genomics reveals the genomic features of Rhizophagus irregularis, R. cerebriforme, R. diaphanum and Gigaspora rosea, and their symbiotic lifestyle signature.</title>
        <authorList>
            <person name="Morin E."/>
            <person name="San Clemente H."/>
            <person name="Chen E.C.H."/>
            <person name="De La Providencia I."/>
            <person name="Hainaut M."/>
            <person name="Kuo A."/>
            <person name="Kohler A."/>
            <person name="Murat C."/>
            <person name="Tang N."/>
            <person name="Roy S."/>
            <person name="Loubradou J."/>
            <person name="Henrissat B."/>
            <person name="Grigoriev I.V."/>
            <person name="Corradi N."/>
            <person name="Roux C."/>
            <person name="Martin F.M."/>
        </authorList>
    </citation>
    <scope>NUCLEOTIDE SEQUENCE [LARGE SCALE GENOMIC DNA]</scope>
    <source>
        <strain evidence="3 4">DAOM 227022</strain>
    </source>
</reference>
<dbReference type="Gene3D" id="3.30.60.210">
    <property type="entry name" value="Stc1 domain"/>
    <property type="match status" value="1"/>
</dbReference>
<dbReference type="STRING" id="658196.A0A397TI14"/>
<evidence type="ECO:0000313" key="4">
    <source>
        <dbReference type="Proteomes" id="UP000265703"/>
    </source>
</evidence>